<evidence type="ECO:0000259" key="9">
    <source>
        <dbReference type="Pfam" id="PF01420"/>
    </source>
</evidence>
<dbReference type="GO" id="GO:0009307">
    <property type="term" value="P:DNA restriction-modification system"/>
    <property type="evidence" value="ECO:0007669"/>
    <property type="project" value="UniProtKB-KW"/>
</dbReference>
<dbReference type="PRINTS" id="PR00507">
    <property type="entry name" value="N12N6MTFRASE"/>
</dbReference>
<keyword evidence="7" id="KW-0238">DNA-binding</keyword>
<dbReference type="GO" id="GO:0009007">
    <property type="term" value="F:site-specific DNA-methyltransferase (adenine-specific) activity"/>
    <property type="evidence" value="ECO:0007669"/>
    <property type="project" value="UniProtKB-EC"/>
</dbReference>
<dbReference type="Gene3D" id="1.10.287.1120">
    <property type="entry name" value="Bipartite methylase S protein"/>
    <property type="match status" value="1"/>
</dbReference>
<dbReference type="PANTHER" id="PTHR42933">
    <property type="entry name" value="SLR6095 PROTEIN"/>
    <property type="match status" value="1"/>
</dbReference>
<dbReference type="SUPFAM" id="SSF116734">
    <property type="entry name" value="DNA methylase specificity domain"/>
    <property type="match status" value="1"/>
</dbReference>
<sequence>MVENFREKADFIWSIADLLRGDYKQSEYQKVILPLTVLRRLDCVTQRNKEDVLERYEQLQEQGIENVAPALKKASGEKVYNTSEYTFKSLCNDPDQIASNLQYYINSYDEETKEIFDKFDFDHQIQRLDEADLLYQVMKEFKEIDLHPDEVPNEEMGYIYEELVRKFNELSNETAGEHFTPREVIELMVNLIFDEDDEVLTEEGAARTVYDPACGTGGMLSVAQEHVRSFNEEASLHVFGQELNPESYAVCNSDMLIKGQEPGNIAYGNSFTEDGFKNEKFDYMLSNPPFGVSWKKVKDQIEMEHEEQGFGGRFGAGTPRVNDGAFLFLQHMISKMKSPEEDGSRIAIVFNGSPLFNGAPTSGESAIRQWIIKNDLLEGIVGLPKNLFYNTGIRTYIWVLSNNKPAHREGKVQLIDAQDLYEEMDESLGDKRHRLTEEHIKEITRIFGDFEANGRSKVVDGEEFGYRRIVIDQPLRLRFQVSEECIKDLDDEQAFTNRDEDVQERIKDALSEMDKEKVWMDRESFLNDVELQLNMAGLDVRDSVYNAIERVMGEHDPEAEICRDGNGNPDYNSDLREKERVPLGVDPHDYFEEEVAPYLENAWINESSKYHDDKDGKLGIVGYEINFDRFFFEYDNSGGLQEVDNQLDLIGSDVIDGIESLISGDNRVHQAVTKGLEDDIEMKESGVGWIGEVPEHWDVVRTRFIARLESGHTPARSEDEYWEDTDIPWVTTSDIKPFRKGKKIYLHDTENKISQLGLENSGARLLPEGTVFLSRTASVGFSGIMGQEMATSQDFANWVCGDEIIPEYLLYVFRSMDSEFERLTQGSTHQTIYMPDIRSFKTPLPPVDEQREIVKHVQAETEKLWELIEKTEETLDLLEEKRKALINAAVTGQIDAIKDQDDELETTT</sequence>
<evidence type="ECO:0000256" key="4">
    <source>
        <dbReference type="ARBA" id="ARBA00022679"/>
    </source>
</evidence>
<dbReference type="InterPro" id="IPR000055">
    <property type="entry name" value="Restrct_endonuc_typeI_TRD"/>
</dbReference>
<dbReference type="CDD" id="cd17248">
    <property type="entry name" value="RMtype1_S_AmiI-TRD2-CR2_like"/>
    <property type="match status" value="1"/>
</dbReference>
<dbReference type="GO" id="GO:0032259">
    <property type="term" value="P:methylation"/>
    <property type="evidence" value="ECO:0007669"/>
    <property type="project" value="UniProtKB-KW"/>
</dbReference>
<dbReference type="InterPro" id="IPR003356">
    <property type="entry name" value="DNA_methylase_A-5"/>
</dbReference>
<dbReference type="GO" id="GO:0003677">
    <property type="term" value="F:DNA binding"/>
    <property type="evidence" value="ECO:0007669"/>
    <property type="project" value="UniProtKB-KW"/>
</dbReference>
<evidence type="ECO:0000313" key="12">
    <source>
        <dbReference type="EMBL" id="RQH01815.1"/>
    </source>
</evidence>
<keyword evidence="3 12" id="KW-0489">Methyltransferase</keyword>
<dbReference type="SUPFAM" id="SSF53335">
    <property type="entry name" value="S-adenosyl-L-methionine-dependent methyltransferases"/>
    <property type="match status" value="1"/>
</dbReference>
<dbReference type="GO" id="GO:0008170">
    <property type="term" value="F:N-methyltransferase activity"/>
    <property type="evidence" value="ECO:0007669"/>
    <property type="project" value="InterPro"/>
</dbReference>
<dbReference type="EMBL" id="REFZ01000003">
    <property type="protein sequence ID" value="RQH01815.1"/>
    <property type="molecule type" value="Genomic_DNA"/>
</dbReference>
<comment type="similarity">
    <text evidence="1">Belongs to the type-I restriction system S methylase family.</text>
</comment>
<organism evidence="12 13">
    <name type="scientific">Natrarchaeobius chitinivorans</name>
    <dbReference type="NCBI Taxonomy" id="1679083"/>
    <lineage>
        <taxon>Archaea</taxon>
        <taxon>Methanobacteriati</taxon>
        <taxon>Methanobacteriota</taxon>
        <taxon>Stenosarchaea group</taxon>
        <taxon>Halobacteria</taxon>
        <taxon>Halobacteriales</taxon>
        <taxon>Natrialbaceae</taxon>
        <taxon>Natrarchaeobius</taxon>
    </lineage>
</organism>
<feature type="domain" description="N6 adenine-specific DNA methyltransferase N-terminal" evidence="11">
    <location>
        <begin position="10"/>
        <end position="141"/>
    </location>
</feature>
<evidence type="ECO:0000256" key="2">
    <source>
        <dbReference type="ARBA" id="ARBA00011900"/>
    </source>
</evidence>
<proteinExistence type="inferred from homology"/>
<dbReference type="Pfam" id="PF01420">
    <property type="entry name" value="Methylase_S"/>
    <property type="match status" value="1"/>
</dbReference>
<dbReference type="InterPro" id="IPR002052">
    <property type="entry name" value="DNA_methylase_N6_adenine_CS"/>
</dbReference>
<evidence type="ECO:0000259" key="10">
    <source>
        <dbReference type="Pfam" id="PF02384"/>
    </source>
</evidence>
<feature type="domain" description="Type I restriction modification DNA specificity" evidence="9">
    <location>
        <begin position="694"/>
        <end position="873"/>
    </location>
</feature>
<dbReference type="PANTHER" id="PTHR42933:SF3">
    <property type="entry name" value="TYPE I RESTRICTION ENZYME MJAVIII METHYLASE SUBUNIT"/>
    <property type="match status" value="1"/>
</dbReference>
<evidence type="ECO:0000256" key="1">
    <source>
        <dbReference type="ARBA" id="ARBA00010923"/>
    </source>
</evidence>
<evidence type="ECO:0000313" key="13">
    <source>
        <dbReference type="Proteomes" id="UP000281431"/>
    </source>
</evidence>
<keyword evidence="5" id="KW-0949">S-adenosyl-L-methionine</keyword>
<evidence type="ECO:0000256" key="5">
    <source>
        <dbReference type="ARBA" id="ARBA00022691"/>
    </source>
</evidence>
<keyword evidence="6" id="KW-0680">Restriction system</keyword>
<dbReference type="EC" id="2.1.1.72" evidence="2"/>
<evidence type="ECO:0000256" key="7">
    <source>
        <dbReference type="ARBA" id="ARBA00023125"/>
    </source>
</evidence>
<dbReference type="Proteomes" id="UP000281431">
    <property type="component" value="Unassembled WGS sequence"/>
</dbReference>
<dbReference type="InterPro" id="IPR044946">
    <property type="entry name" value="Restrct_endonuc_typeI_TRD_sf"/>
</dbReference>
<evidence type="ECO:0000259" key="11">
    <source>
        <dbReference type="Pfam" id="PF12161"/>
    </source>
</evidence>
<evidence type="ECO:0000256" key="8">
    <source>
        <dbReference type="ARBA" id="ARBA00047942"/>
    </source>
</evidence>
<dbReference type="Pfam" id="PF12161">
    <property type="entry name" value="HsdM_N"/>
    <property type="match status" value="1"/>
</dbReference>
<dbReference type="CDD" id="cd02440">
    <property type="entry name" value="AdoMet_MTases"/>
    <property type="match status" value="1"/>
</dbReference>
<dbReference type="AlphaFoldDB" id="A0A3N6MKB9"/>
<accession>A0A3N6MKB9</accession>
<dbReference type="InterPro" id="IPR022749">
    <property type="entry name" value="D12N6_MeTrfase_N"/>
</dbReference>
<dbReference type="Gene3D" id="3.90.220.20">
    <property type="entry name" value="DNA methylase specificity domains"/>
    <property type="match status" value="1"/>
</dbReference>
<evidence type="ECO:0000256" key="6">
    <source>
        <dbReference type="ARBA" id="ARBA00022747"/>
    </source>
</evidence>
<dbReference type="Pfam" id="PF02384">
    <property type="entry name" value="N6_Mtase"/>
    <property type="match status" value="1"/>
</dbReference>
<keyword evidence="4 12" id="KW-0808">Transferase</keyword>
<comment type="catalytic activity">
    <reaction evidence="8">
        <text>a 2'-deoxyadenosine in DNA + S-adenosyl-L-methionine = an N(6)-methyl-2'-deoxyadenosine in DNA + S-adenosyl-L-homocysteine + H(+)</text>
        <dbReference type="Rhea" id="RHEA:15197"/>
        <dbReference type="Rhea" id="RHEA-COMP:12418"/>
        <dbReference type="Rhea" id="RHEA-COMP:12419"/>
        <dbReference type="ChEBI" id="CHEBI:15378"/>
        <dbReference type="ChEBI" id="CHEBI:57856"/>
        <dbReference type="ChEBI" id="CHEBI:59789"/>
        <dbReference type="ChEBI" id="CHEBI:90615"/>
        <dbReference type="ChEBI" id="CHEBI:90616"/>
        <dbReference type="EC" id="2.1.1.72"/>
    </reaction>
</comment>
<dbReference type="InterPro" id="IPR029063">
    <property type="entry name" value="SAM-dependent_MTases_sf"/>
</dbReference>
<gene>
    <name evidence="12" type="ORF">EA472_05720</name>
</gene>
<protein>
    <recommendedName>
        <fullName evidence="2">site-specific DNA-methyltransferase (adenine-specific)</fullName>
        <ecNumber evidence="2">2.1.1.72</ecNumber>
    </recommendedName>
</protein>
<name>A0A3N6MKB9_NATCH</name>
<dbReference type="Gene3D" id="3.40.50.150">
    <property type="entry name" value="Vaccinia Virus protein VP39"/>
    <property type="match status" value="1"/>
</dbReference>
<dbReference type="PROSITE" id="PS00092">
    <property type="entry name" value="N6_MTASE"/>
    <property type="match status" value="1"/>
</dbReference>
<evidence type="ECO:0000256" key="3">
    <source>
        <dbReference type="ARBA" id="ARBA00022603"/>
    </source>
</evidence>
<feature type="domain" description="DNA methylase adenine-specific" evidence="10">
    <location>
        <begin position="155"/>
        <end position="463"/>
    </location>
</feature>
<dbReference type="InterPro" id="IPR051537">
    <property type="entry name" value="DNA_Adenine_Mtase"/>
</dbReference>
<comment type="caution">
    <text evidence="12">The sequence shown here is derived from an EMBL/GenBank/DDBJ whole genome shotgun (WGS) entry which is preliminary data.</text>
</comment>
<reference evidence="12 13" key="1">
    <citation type="submission" date="2018-10" db="EMBL/GenBank/DDBJ databases">
        <title>Natrarchaeobius chitinivorans gen. nov., sp. nov., and Natrarchaeobius haloalkaliphilus sp. nov., alkaliphilic, chitin-utilizing haloarchaea from hypersaline alkaline lakes.</title>
        <authorList>
            <person name="Sorokin D.Y."/>
            <person name="Elcheninov A.G."/>
            <person name="Kostrikina N.A."/>
            <person name="Bale N.J."/>
            <person name="Sinninghe Damste J.S."/>
            <person name="Khijniak T.V."/>
            <person name="Kublanov I.V."/>
            <person name="Toshchakov S.V."/>
        </authorList>
    </citation>
    <scope>NUCLEOTIDE SEQUENCE [LARGE SCALE GENOMIC DNA]</scope>
    <source>
        <strain evidence="12 13">AArcht7</strain>
    </source>
</reference>
<keyword evidence="13" id="KW-1185">Reference proteome</keyword>